<organism evidence="1 2">
    <name type="scientific">Portunus trituberculatus</name>
    <name type="common">Swimming crab</name>
    <name type="synonym">Neptunus trituberculatus</name>
    <dbReference type="NCBI Taxonomy" id="210409"/>
    <lineage>
        <taxon>Eukaryota</taxon>
        <taxon>Metazoa</taxon>
        <taxon>Ecdysozoa</taxon>
        <taxon>Arthropoda</taxon>
        <taxon>Crustacea</taxon>
        <taxon>Multicrustacea</taxon>
        <taxon>Malacostraca</taxon>
        <taxon>Eumalacostraca</taxon>
        <taxon>Eucarida</taxon>
        <taxon>Decapoda</taxon>
        <taxon>Pleocyemata</taxon>
        <taxon>Brachyura</taxon>
        <taxon>Eubrachyura</taxon>
        <taxon>Portunoidea</taxon>
        <taxon>Portunidae</taxon>
        <taxon>Portuninae</taxon>
        <taxon>Portunus</taxon>
    </lineage>
</organism>
<dbReference type="Proteomes" id="UP000324222">
    <property type="component" value="Unassembled WGS sequence"/>
</dbReference>
<keyword evidence="2" id="KW-1185">Reference proteome</keyword>
<dbReference type="AlphaFoldDB" id="A0A5B7E955"/>
<comment type="caution">
    <text evidence="1">The sequence shown here is derived from an EMBL/GenBank/DDBJ whole genome shotgun (WGS) entry which is preliminary data.</text>
</comment>
<name>A0A5B7E955_PORTR</name>
<proteinExistence type="predicted"/>
<evidence type="ECO:0000313" key="1">
    <source>
        <dbReference type="EMBL" id="MPC30650.1"/>
    </source>
</evidence>
<reference evidence="1 2" key="1">
    <citation type="submission" date="2019-05" db="EMBL/GenBank/DDBJ databases">
        <title>Another draft genome of Portunus trituberculatus and its Hox gene families provides insights of decapod evolution.</title>
        <authorList>
            <person name="Jeong J.-H."/>
            <person name="Song I."/>
            <person name="Kim S."/>
            <person name="Choi T."/>
            <person name="Kim D."/>
            <person name="Ryu S."/>
            <person name="Kim W."/>
        </authorList>
    </citation>
    <scope>NUCLEOTIDE SEQUENCE [LARGE SCALE GENOMIC DNA]</scope>
    <source>
        <tissue evidence="1">Muscle</tissue>
    </source>
</reference>
<dbReference type="EMBL" id="VSRR010002292">
    <property type="protein sequence ID" value="MPC30650.1"/>
    <property type="molecule type" value="Genomic_DNA"/>
</dbReference>
<gene>
    <name evidence="1" type="ORF">E2C01_023918</name>
</gene>
<evidence type="ECO:0000313" key="2">
    <source>
        <dbReference type="Proteomes" id="UP000324222"/>
    </source>
</evidence>
<protein>
    <submittedName>
        <fullName evidence="1">Uncharacterized protein</fullName>
    </submittedName>
</protein>
<accession>A0A5B7E955</accession>
<sequence>MSGAMVLSKMLGKEKVVRDGGGGKLPFSRLRKPRPVPLDITQCPPRAAAPLQVLGAQATRSPELLPSFMDPLVRHCRENKHQVDLREHCGSSCLNVTHLEGGGEGEAANGQCIATTGLCWCTTSSKEADSVTHCQQKVILKFSLLNLKIDSNNDSSMFNVFLCATHPSIVKVRLVVTTKAVVGNLELLGSVHVQSCNGSRRTILPVMAATRSLTVHTTSESSAFSQDDLLMR</sequence>